<reference evidence="1" key="1">
    <citation type="submission" date="2022-05" db="EMBL/GenBank/DDBJ databases">
        <authorList>
            <person name="Tuo L."/>
        </authorList>
    </citation>
    <scope>NUCLEOTIDE SEQUENCE</scope>
    <source>
        <strain evidence="1">BSK12Z-4</strain>
    </source>
</reference>
<organism evidence="1 2">
    <name type="scientific">Nocardioides bruguierae</name>
    <dbReference type="NCBI Taxonomy" id="2945102"/>
    <lineage>
        <taxon>Bacteria</taxon>
        <taxon>Bacillati</taxon>
        <taxon>Actinomycetota</taxon>
        <taxon>Actinomycetes</taxon>
        <taxon>Propionibacteriales</taxon>
        <taxon>Nocardioidaceae</taxon>
        <taxon>Nocardioides</taxon>
    </lineage>
</organism>
<sequence length="156" mass="16656">MGEFQIARSTRVAADPADVQALVVDFHRWRSWSPWEDTDPGMERVYSGAESGVGAAYAWSGNRKAGAGSMRIVEVTPTAVTVGLAFTRPMRAENTVVFGTEPVADGTLVTWTMQGVHAGLMGLLARFVPMEKLVAGDFEKGLAAMKAQLEAGVPEA</sequence>
<dbReference type="InterPro" id="IPR023393">
    <property type="entry name" value="START-like_dom_sf"/>
</dbReference>
<keyword evidence="2" id="KW-1185">Reference proteome</keyword>
<dbReference type="Proteomes" id="UP001139485">
    <property type="component" value="Unassembled WGS sequence"/>
</dbReference>
<comment type="caution">
    <text evidence="1">The sequence shown here is derived from an EMBL/GenBank/DDBJ whole genome shotgun (WGS) entry which is preliminary data.</text>
</comment>
<dbReference type="CDD" id="cd07818">
    <property type="entry name" value="SRPBCC_1"/>
    <property type="match status" value="1"/>
</dbReference>
<gene>
    <name evidence="1" type="ORF">M8330_05490</name>
</gene>
<evidence type="ECO:0000313" key="1">
    <source>
        <dbReference type="EMBL" id="MCM0619745.1"/>
    </source>
</evidence>
<dbReference type="InterPro" id="IPR019587">
    <property type="entry name" value="Polyketide_cyclase/dehydratase"/>
</dbReference>
<dbReference type="AlphaFoldDB" id="A0A9X2D639"/>
<dbReference type="Gene3D" id="3.30.530.20">
    <property type="match status" value="1"/>
</dbReference>
<dbReference type="RefSeq" id="WP_250826505.1">
    <property type="nucleotide sequence ID" value="NZ_JAMOIL010000005.1"/>
</dbReference>
<dbReference type="Pfam" id="PF10604">
    <property type="entry name" value="Polyketide_cyc2"/>
    <property type="match status" value="1"/>
</dbReference>
<name>A0A9X2D639_9ACTN</name>
<evidence type="ECO:0000313" key="2">
    <source>
        <dbReference type="Proteomes" id="UP001139485"/>
    </source>
</evidence>
<proteinExistence type="predicted"/>
<accession>A0A9X2D639</accession>
<dbReference type="SUPFAM" id="SSF55961">
    <property type="entry name" value="Bet v1-like"/>
    <property type="match status" value="1"/>
</dbReference>
<dbReference type="EMBL" id="JAMOIL010000005">
    <property type="protein sequence ID" value="MCM0619745.1"/>
    <property type="molecule type" value="Genomic_DNA"/>
</dbReference>
<protein>
    <submittedName>
        <fullName evidence="1">SRPBCC family protein</fullName>
    </submittedName>
</protein>